<evidence type="ECO:0000313" key="14">
    <source>
        <dbReference type="Proteomes" id="UP000824229"/>
    </source>
</evidence>
<evidence type="ECO:0000256" key="1">
    <source>
        <dbReference type="ARBA" id="ARBA00005187"/>
    </source>
</evidence>
<dbReference type="CDD" id="cd01991">
    <property type="entry name" value="Asn_synthase_B_C"/>
    <property type="match status" value="1"/>
</dbReference>
<dbReference type="Gene3D" id="3.60.20.10">
    <property type="entry name" value="Glutamine Phosphoribosylpyrophosphate, subunit 1, domain 1"/>
    <property type="match status" value="1"/>
</dbReference>
<dbReference type="PIRSF" id="PIRSF001589">
    <property type="entry name" value="Asn_synthetase_glu-h"/>
    <property type="match status" value="1"/>
</dbReference>
<dbReference type="GO" id="GO:0004066">
    <property type="term" value="F:asparagine synthase (glutamine-hydrolyzing) activity"/>
    <property type="evidence" value="ECO:0007669"/>
    <property type="project" value="UniProtKB-EC"/>
</dbReference>
<keyword evidence="5 10" id="KW-0067">ATP-binding</keyword>
<evidence type="ECO:0000256" key="11">
    <source>
        <dbReference type="PIRSR" id="PIRSR001589-3"/>
    </source>
</evidence>
<evidence type="ECO:0000256" key="8">
    <source>
        <dbReference type="ARBA" id="ARBA00048741"/>
    </source>
</evidence>
<evidence type="ECO:0000256" key="9">
    <source>
        <dbReference type="PIRSR" id="PIRSR001589-1"/>
    </source>
</evidence>
<dbReference type="PANTHER" id="PTHR43284:SF1">
    <property type="entry name" value="ASPARAGINE SYNTHETASE"/>
    <property type="match status" value="1"/>
</dbReference>
<dbReference type="SUPFAM" id="SSF52402">
    <property type="entry name" value="Adenine nucleotide alpha hydrolases-like"/>
    <property type="match status" value="1"/>
</dbReference>
<name>A0A9E2NMB1_9FIRM</name>
<dbReference type="InterPro" id="IPR001962">
    <property type="entry name" value="Asn_synthase"/>
</dbReference>
<reference evidence="13" key="2">
    <citation type="submission" date="2021-04" db="EMBL/GenBank/DDBJ databases">
        <authorList>
            <person name="Gilroy R."/>
        </authorList>
    </citation>
    <scope>NUCLEOTIDE SEQUENCE</scope>
    <source>
        <strain evidence="13">B5-657</strain>
    </source>
</reference>
<evidence type="ECO:0000313" key="13">
    <source>
        <dbReference type="EMBL" id="MBU3805145.1"/>
    </source>
</evidence>
<evidence type="ECO:0000256" key="2">
    <source>
        <dbReference type="ARBA" id="ARBA00005752"/>
    </source>
</evidence>
<evidence type="ECO:0000256" key="7">
    <source>
        <dbReference type="ARBA" id="ARBA00022962"/>
    </source>
</evidence>
<comment type="catalytic activity">
    <reaction evidence="8">
        <text>L-aspartate + L-glutamine + ATP + H2O = L-asparagine + L-glutamate + AMP + diphosphate + H(+)</text>
        <dbReference type="Rhea" id="RHEA:12228"/>
        <dbReference type="ChEBI" id="CHEBI:15377"/>
        <dbReference type="ChEBI" id="CHEBI:15378"/>
        <dbReference type="ChEBI" id="CHEBI:29985"/>
        <dbReference type="ChEBI" id="CHEBI:29991"/>
        <dbReference type="ChEBI" id="CHEBI:30616"/>
        <dbReference type="ChEBI" id="CHEBI:33019"/>
        <dbReference type="ChEBI" id="CHEBI:58048"/>
        <dbReference type="ChEBI" id="CHEBI:58359"/>
        <dbReference type="ChEBI" id="CHEBI:456215"/>
        <dbReference type="EC" id="6.3.5.4"/>
    </reaction>
</comment>
<dbReference type="InterPro" id="IPR051786">
    <property type="entry name" value="ASN_synthetase/amidase"/>
</dbReference>
<dbReference type="GO" id="GO:0006529">
    <property type="term" value="P:asparagine biosynthetic process"/>
    <property type="evidence" value="ECO:0007669"/>
    <property type="project" value="UniProtKB-KW"/>
</dbReference>
<dbReference type="InterPro" id="IPR029055">
    <property type="entry name" value="Ntn_hydrolases_N"/>
</dbReference>
<accession>A0A9E2NMB1</accession>
<dbReference type="Pfam" id="PF00733">
    <property type="entry name" value="Asn_synthase"/>
    <property type="match status" value="1"/>
</dbReference>
<dbReference type="InterPro" id="IPR017932">
    <property type="entry name" value="GATase_2_dom"/>
</dbReference>
<organism evidence="13 14">
    <name type="scientific">Candidatus Cellulosilyticum pullistercoris</name>
    <dbReference type="NCBI Taxonomy" id="2838521"/>
    <lineage>
        <taxon>Bacteria</taxon>
        <taxon>Bacillati</taxon>
        <taxon>Bacillota</taxon>
        <taxon>Clostridia</taxon>
        <taxon>Lachnospirales</taxon>
        <taxon>Cellulosilyticaceae</taxon>
        <taxon>Cellulosilyticum</taxon>
    </lineage>
</organism>
<sequence length="614" mass="70982">MCGFCGFVNSTIENKDLILKNMMDSIAHRGPDSSGEYSDNTINMGFRRLSFLDLEAGAQPLYNEDGRYALTFNGEIYNYQEIRERLIEAGHVFKTHTDSEVLIHGYEEYGKELLSYLRGMFAFVIWDNQEKTLFGARDFFGIKPFYYTLNNDEFIYASEIKAILQHPNVKRELNEEALETYLTFQYSALPETFFKGIFKLPPAHYFELKDGKMEITRYWEPHFNEREGSLEEYVDLIDKQMKESIEAHKISDVEVGSFLSSGVDSSYVASCFGGDHTFTVGFANEKYNEISYAEDLSKEINIPNTNKVITPEEYWGVLPKVQYFMDEPLADPSCVALYFVCQIASQTVKGVLSGEGADEFFGGYNIYKEPLDSARYHKLPKSLRKALASIVQALPFSFKGKNFIIRGSKDIEERFLGNAYMFSATERKKLLKVHTNAPDPFEFVKPIYNKVQDKDDITKMQYVDMHMWLAGDILLKADKMSMANSLEVRVPFLDRKVFEVASKVPTKYRVNKENTKYAMRLAAKRNLPPAVANKKKLGFPVPIRVWLKEDKYYNIVKDAFTSTTANKYFHSEMLVKLLDDHRADKADNSRKIWTIFMFLTWYKVYFEDSDFKAC</sequence>
<dbReference type="GO" id="GO:0005524">
    <property type="term" value="F:ATP binding"/>
    <property type="evidence" value="ECO:0007669"/>
    <property type="project" value="UniProtKB-KW"/>
</dbReference>
<feature type="active site" description="For GATase activity" evidence="9">
    <location>
        <position position="2"/>
    </location>
</feature>
<evidence type="ECO:0000259" key="12">
    <source>
        <dbReference type="PROSITE" id="PS51278"/>
    </source>
</evidence>
<evidence type="ECO:0000256" key="10">
    <source>
        <dbReference type="PIRSR" id="PIRSR001589-2"/>
    </source>
</evidence>
<dbReference type="CDD" id="cd00712">
    <property type="entry name" value="AsnB"/>
    <property type="match status" value="1"/>
</dbReference>
<dbReference type="EC" id="6.3.5.4" evidence="3"/>
<comment type="similarity">
    <text evidence="2">Belongs to the asparagine synthetase family.</text>
</comment>
<dbReference type="Gene3D" id="3.40.50.620">
    <property type="entry name" value="HUPs"/>
    <property type="match status" value="1"/>
</dbReference>
<evidence type="ECO:0000256" key="6">
    <source>
        <dbReference type="ARBA" id="ARBA00022888"/>
    </source>
</evidence>
<dbReference type="NCBIfam" id="TIGR01536">
    <property type="entry name" value="asn_synth_AEB"/>
    <property type="match status" value="1"/>
</dbReference>
<comment type="caution">
    <text evidence="13">The sequence shown here is derived from an EMBL/GenBank/DDBJ whole genome shotgun (WGS) entry which is preliminary data.</text>
</comment>
<proteinExistence type="inferred from homology"/>
<gene>
    <name evidence="13" type="primary">asnB</name>
    <name evidence="13" type="ORF">H9872_10400</name>
</gene>
<keyword evidence="13" id="KW-0436">Ligase</keyword>
<dbReference type="Proteomes" id="UP000824229">
    <property type="component" value="Unassembled WGS sequence"/>
</dbReference>
<dbReference type="GO" id="GO:0005829">
    <property type="term" value="C:cytosol"/>
    <property type="evidence" value="ECO:0007669"/>
    <property type="project" value="TreeGrafter"/>
</dbReference>
<keyword evidence="7 9" id="KW-0315">Glutamine amidotransferase</keyword>
<dbReference type="SUPFAM" id="SSF56235">
    <property type="entry name" value="N-terminal nucleophile aminohydrolases (Ntn hydrolases)"/>
    <property type="match status" value="1"/>
</dbReference>
<dbReference type="InterPro" id="IPR006426">
    <property type="entry name" value="Asn_synth_AEB"/>
</dbReference>
<evidence type="ECO:0000256" key="3">
    <source>
        <dbReference type="ARBA" id="ARBA00012737"/>
    </source>
</evidence>
<keyword evidence="9" id="KW-0028">Amino-acid biosynthesis</keyword>
<feature type="binding site" evidence="10">
    <location>
        <position position="98"/>
    </location>
    <ligand>
        <name>L-glutamine</name>
        <dbReference type="ChEBI" id="CHEBI:58359"/>
    </ligand>
</feature>
<feature type="domain" description="Glutamine amidotransferase type-2" evidence="12">
    <location>
        <begin position="2"/>
        <end position="211"/>
    </location>
</feature>
<protein>
    <recommendedName>
        <fullName evidence="3">asparagine synthase (glutamine-hydrolyzing)</fullName>
        <ecNumber evidence="3">6.3.5.4</ecNumber>
    </recommendedName>
</protein>
<reference evidence="13" key="1">
    <citation type="journal article" date="2021" name="PeerJ">
        <title>Extensive microbial diversity within the chicken gut microbiome revealed by metagenomics and culture.</title>
        <authorList>
            <person name="Gilroy R."/>
            <person name="Ravi A."/>
            <person name="Getino M."/>
            <person name="Pursley I."/>
            <person name="Horton D.L."/>
            <person name="Alikhan N.F."/>
            <person name="Baker D."/>
            <person name="Gharbi K."/>
            <person name="Hall N."/>
            <person name="Watson M."/>
            <person name="Adriaenssens E.M."/>
            <person name="Foster-Nyarko E."/>
            <person name="Jarju S."/>
            <person name="Secka A."/>
            <person name="Antonio M."/>
            <person name="Oren A."/>
            <person name="Chaudhuri R.R."/>
            <person name="La Ragione R."/>
            <person name="Hildebrand F."/>
            <person name="Pallen M.J."/>
        </authorList>
    </citation>
    <scope>NUCLEOTIDE SEQUENCE</scope>
    <source>
        <strain evidence="13">B5-657</strain>
    </source>
</reference>
<feature type="binding site" evidence="10">
    <location>
        <position position="280"/>
    </location>
    <ligand>
        <name>ATP</name>
        <dbReference type="ChEBI" id="CHEBI:30616"/>
    </ligand>
</feature>
<feature type="site" description="Important for beta-aspartyl-AMP intermediate formation" evidence="11">
    <location>
        <position position="355"/>
    </location>
</feature>
<evidence type="ECO:0000256" key="5">
    <source>
        <dbReference type="ARBA" id="ARBA00022840"/>
    </source>
</evidence>
<dbReference type="Pfam" id="PF13537">
    <property type="entry name" value="GATase_7"/>
    <property type="match status" value="1"/>
</dbReference>
<evidence type="ECO:0000256" key="4">
    <source>
        <dbReference type="ARBA" id="ARBA00022741"/>
    </source>
</evidence>
<keyword evidence="6 9" id="KW-0061">Asparagine biosynthesis</keyword>
<dbReference type="InterPro" id="IPR033738">
    <property type="entry name" value="AsnB_N"/>
</dbReference>
<dbReference type="PANTHER" id="PTHR43284">
    <property type="entry name" value="ASPARAGINE SYNTHETASE (GLUTAMINE-HYDROLYZING)"/>
    <property type="match status" value="1"/>
</dbReference>
<keyword evidence="4 10" id="KW-0547">Nucleotide-binding</keyword>
<comment type="pathway">
    <text evidence="1">Amino-acid biosynthesis; L-asparagine biosynthesis; L-asparagine from L-aspartate (L-Gln route): step 1/1.</text>
</comment>
<dbReference type="InterPro" id="IPR014729">
    <property type="entry name" value="Rossmann-like_a/b/a_fold"/>
</dbReference>
<dbReference type="AlphaFoldDB" id="A0A9E2NMB1"/>
<dbReference type="EMBL" id="JAHLFQ010000245">
    <property type="protein sequence ID" value="MBU3805145.1"/>
    <property type="molecule type" value="Genomic_DNA"/>
</dbReference>
<dbReference type="PROSITE" id="PS51278">
    <property type="entry name" value="GATASE_TYPE_2"/>
    <property type="match status" value="1"/>
</dbReference>
<feature type="binding site" evidence="10">
    <location>
        <begin position="353"/>
        <end position="354"/>
    </location>
    <ligand>
        <name>ATP</name>
        <dbReference type="ChEBI" id="CHEBI:30616"/>
    </ligand>
</feature>